<comment type="caution">
    <text evidence="3">The sequence shown here is derived from an EMBL/GenBank/DDBJ whole genome shotgun (WGS) entry which is preliminary data.</text>
</comment>
<dbReference type="GO" id="GO:0005737">
    <property type="term" value="C:cytoplasm"/>
    <property type="evidence" value="ECO:0007669"/>
    <property type="project" value="TreeGrafter"/>
</dbReference>
<proteinExistence type="predicted"/>
<dbReference type="AlphaFoldDB" id="A0AAW4PX28"/>
<dbReference type="SUPFAM" id="SSF55031">
    <property type="entry name" value="Bacterial exopeptidase dimerisation domain"/>
    <property type="match status" value="1"/>
</dbReference>
<feature type="binding site" evidence="1">
    <location>
        <position position="396"/>
    </location>
    <ligand>
        <name>Mn(2+)</name>
        <dbReference type="ChEBI" id="CHEBI:29035"/>
        <label>2</label>
    </ligand>
</feature>
<evidence type="ECO:0000259" key="2">
    <source>
        <dbReference type="Pfam" id="PF07687"/>
    </source>
</evidence>
<evidence type="ECO:0000313" key="3">
    <source>
        <dbReference type="EMBL" id="MBX0325886.1"/>
    </source>
</evidence>
<dbReference type="Proteomes" id="UP001430377">
    <property type="component" value="Unassembled WGS sequence"/>
</dbReference>
<dbReference type="InterPro" id="IPR052030">
    <property type="entry name" value="Peptidase_M20/M20A_hydrolases"/>
</dbReference>
<dbReference type="InterPro" id="IPR036264">
    <property type="entry name" value="Bact_exopeptidase_dim_dom"/>
</dbReference>
<keyword evidence="4" id="KW-1185">Reference proteome</keyword>
<dbReference type="SUPFAM" id="SSF53187">
    <property type="entry name" value="Zn-dependent exopeptidases"/>
    <property type="match status" value="1"/>
</dbReference>
<accession>A0AAW4PX28</accession>
<dbReference type="Pfam" id="PF07687">
    <property type="entry name" value="M20_dimer"/>
    <property type="match status" value="1"/>
</dbReference>
<evidence type="ECO:0000313" key="4">
    <source>
        <dbReference type="Proteomes" id="UP001430377"/>
    </source>
</evidence>
<comment type="cofactor">
    <cofactor evidence="1">
        <name>Mn(2+)</name>
        <dbReference type="ChEBI" id="CHEBI:29035"/>
    </cofactor>
    <text evidence="1">The Mn(2+) ion enhances activity.</text>
</comment>
<feature type="binding site" evidence="1">
    <location>
        <position position="200"/>
    </location>
    <ligand>
        <name>Mn(2+)</name>
        <dbReference type="ChEBI" id="CHEBI:29035"/>
        <label>2</label>
    </ligand>
</feature>
<dbReference type="InterPro" id="IPR002933">
    <property type="entry name" value="Peptidase_M20"/>
</dbReference>
<keyword evidence="1" id="KW-0464">Manganese</keyword>
<protein>
    <submittedName>
        <fullName evidence="3">Amidohydrolase</fullName>
    </submittedName>
</protein>
<gene>
    <name evidence="3" type="ORF">EGH21_22980</name>
</gene>
<dbReference type="InterPro" id="IPR017439">
    <property type="entry name" value="Amidohydrolase"/>
</dbReference>
<feature type="binding site" evidence="1">
    <location>
        <position position="176"/>
    </location>
    <ligand>
        <name>Mn(2+)</name>
        <dbReference type="ChEBI" id="CHEBI:29035"/>
        <label>2</label>
    </ligand>
</feature>
<dbReference type="GO" id="GO:0046657">
    <property type="term" value="P:folic acid catabolic process"/>
    <property type="evidence" value="ECO:0007669"/>
    <property type="project" value="TreeGrafter"/>
</dbReference>
<name>A0AAW4PX28_9EURY</name>
<evidence type="ECO:0000256" key="1">
    <source>
        <dbReference type="PIRSR" id="PIRSR005962-1"/>
    </source>
</evidence>
<organism evidence="3 4">
    <name type="scientific">Haloarcula rubra</name>
    <dbReference type="NCBI Taxonomy" id="2487747"/>
    <lineage>
        <taxon>Archaea</taxon>
        <taxon>Methanobacteriati</taxon>
        <taxon>Methanobacteriota</taxon>
        <taxon>Stenosarchaea group</taxon>
        <taxon>Halobacteria</taxon>
        <taxon>Halobacteriales</taxon>
        <taxon>Haloarculaceae</taxon>
        <taxon>Haloarcula</taxon>
    </lineage>
</organism>
<reference evidence="3 4" key="1">
    <citation type="submission" date="2021-06" db="EMBL/GenBank/DDBJ databases">
        <title>Halomicroarcula sp. a new haloarchaeum isolated from saline soil.</title>
        <authorList>
            <person name="Duran-Viseras A."/>
            <person name="Sanchez-Porro C."/>
            <person name="Ventosa A."/>
        </authorList>
    </citation>
    <scope>NUCLEOTIDE SEQUENCE [LARGE SCALE GENOMIC DNA]</scope>
    <source>
        <strain evidence="3 4">F13</strain>
    </source>
</reference>
<dbReference type="RefSeq" id="WP_220620744.1">
    <property type="nucleotide sequence ID" value="NZ_RKLR01000021.1"/>
</dbReference>
<dbReference type="InterPro" id="IPR011650">
    <property type="entry name" value="Peptidase_M20_dimer"/>
</dbReference>
<sequence>MHLPTEQELIDLRREFHEFPEPGWREFWTTVRIVEELERLGVDQIHIGADALDPDERLGVPDEQELSDWLERAASRTDRTDVLEQVAGGHTGVVAVVDRGDGPTVGLRVDIDALPITEASDESHKPAAAGFRSQNEGFMHACGHDSHITFGLGTLQTVLKSDFSGTFKLFFQPSEELLGGGKAMAAGPHLDDVDYLIGTHVGLDYPTGTVTAGLDEVLAFSRFDVSFTGESAHAGLAPNEGRNAVQALVDATSNIYGIPRHRDGATRVNVGELRSDNASNVIASKATATVEVRGESDELMEYMRDSVRRHIDSAAEAHDCEAETALIGEAIREDSDEELVHLVDRIAGDVDGVSSVRRRDSLGASEDVTYLMRAVKENGGKATYVGIGGGNPSGHHTPTFDIDEGCLLIGVSVLSETALHLLSRTS</sequence>
<feature type="domain" description="Peptidase M20 dimerisation" evidence="2">
    <location>
        <begin position="223"/>
        <end position="317"/>
    </location>
</feature>
<dbReference type="GO" id="GO:0046872">
    <property type="term" value="F:metal ion binding"/>
    <property type="evidence" value="ECO:0007669"/>
    <property type="project" value="UniProtKB-KW"/>
</dbReference>
<dbReference type="PANTHER" id="PTHR30575:SF3">
    <property type="entry name" value="PEPTIDASE M20 DIMERISATION DOMAIN-CONTAINING PROTEIN"/>
    <property type="match status" value="1"/>
</dbReference>
<dbReference type="NCBIfam" id="TIGR01891">
    <property type="entry name" value="amidohydrolases"/>
    <property type="match status" value="1"/>
</dbReference>
<dbReference type="PIRSF" id="PIRSF005962">
    <property type="entry name" value="Pept_M20D_amidohydro"/>
    <property type="match status" value="1"/>
</dbReference>
<dbReference type="GO" id="GO:0016805">
    <property type="term" value="F:dipeptidase activity"/>
    <property type="evidence" value="ECO:0007669"/>
    <property type="project" value="TreeGrafter"/>
</dbReference>
<keyword evidence="1" id="KW-0479">Metal-binding</keyword>
<dbReference type="Pfam" id="PF01546">
    <property type="entry name" value="Peptidase_M20"/>
    <property type="match status" value="1"/>
</dbReference>
<feature type="binding site" evidence="1">
    <location>
        <position position="144"/>
    </location>
    <ligand>
        <name>Mn(2+)</name>
        <dbReference type="ChEBI" id="CHEBI:29035"/>
        <label>2</label>
    </ligand>
</feature>
<dbReference type="PANTHER" id="PTHR30575">
    <property type="entry name" value="PEPTIDASE M20"/>
    <property type="match status" value="1"/>
</dbReference>
<dbReference type="Gene3D" id="3.40.630.10">
    <property type="entry name" value="Zn peptidases"/>
    <property type="match status" value="2"/>
</dbReference>
<dbReference type="GO" id="GO:0071713">
    <property type="term" value="F:para-aminobenzoyl-glutamate hydrolase activity"/>
    <property type="evidence" value="ECO:0007669"/>
    <property type="project" value="TreeGrafter"/>
</dbReference>
<dbReference type="EMBL" id="RKLR01000021">
    <property type="protein sequence ID" value="MBX0325886.1"/>
    <property type="molecule type" value="Genomic_DNA"/>
</dbReference>
<feature type="binding site" evidence="1">
    <location>
        <position position="142"/>
    </location>
    <ligand>
        <name>Mn(2+)</name>
        <dbReference type="ChEBI" id="CHEBI:29035"/>
        <label>2</label>
    </ligand>
</feature>